<dbReference type="InterPro" id="IPR016155">
    <property type="entry name" value="Mopterin_synth/thiamin_S_b"/>
</dbReference>
<evidence type="ECO:0000313" key="3">
    <source>
        <dbReference type="EMBL" id="GGB99441.1"/>
    </source>
</evidence>
<dbReference type="Gene3D" id="3.10.20.280">
    <property type="entry name" value="RnfH-like"/>
    <property type="match status" value="1"/>
</dbReference>
<accession>A0ABQ1KH01</accession>
<dbReference type="HAMAP" id="MF_00460">
    <property type="entry name" value="UPF0125_RnfH"/>
    <property type="match status" value="1"/>
</dbReference>
<comment type="caution">
    <text evidence="3">The sequence shown here is derived from an EMBL/GenBank/DDBJ whole genome shotgun (WGS) entry which is preliminary data.</text>
</comment>
<sequence>MITVEVAYALPHEQKIVAVQVEQGCTAYEAVIKSRIAEVFSQIDPDNDPMGVFGKAIRDPKKEVLKAGDRVEIYRPLIADPKEARAKRAAKLKAQKGQDAQAE</sequence>
<dbReference type="Pfam" id="PF03658">
    <property type="entry name" value="Ub-RnfH"/>
    <property type="match status" value="1"/>
</dbReference>
<dbReference type="RefSeq" id="WP_188749191.1">
    <property type="nucleotide sequence ID" value="NZ_BMIJ01000005.1"/>
</dbReference>
<dbReference type="PANTHER" id="PTHR37483">
    <property type="entry name" value="UPF0125 PROTEIN RATB"/>
    <property type="match status" value="1"/>
</dbReference>
<protein>
    <recommendedName>
        <fullName evidence="2">UPF0125 protein GCM10011352_27040</fullName>
    </recommendedName>
</protein>
<evidence type="ECO:0000256" key="2">
    <source>
        <dbReference type="HAMAP-Rule" id="MF_00460"/>
    </source>
</evidence>
<dbReference type="Proteomes" id="UP000629025">
    <property type="component" value="Unassembled WGS sequence"/>
</dbReference>
<proteinExistence type="inferred from homology"/>
<name>A0ABQ1KH01_9GAMM</name>
<evidence type="ECO:0000313" key="4">
    <source>
        <dbReference type="Proteomes" id="UP000629025"/>
    </source>
</evidence>
<organism evidence="3 4">
    <name type="scientific">Marinobacterium zhoushanense</name>
    <dbReference type="NCBI Taxonomy" id="1679163"/>
    <lineage>
        <taxon>Bacteria</taxon>
        <taxon>Pseudomonadati</taxon>
        <taxon>Pseudomonadota</taxon>
        <taxon>Gammaproteobacteria</taxon>
        <taxon>Oceanospirillales</taxon>
        <taxon>Oceanospirillaceae</taxon>
        <taxon>Marinobacterium</taxon>
    </lineage>
</organism>
<dbReference type="PANTHER" id="PTHR37483:SF1">
    <property type="entry name" value="UPF0125 PROTEIN RATB"/>
    <property type="match status" value="1"/>
</dbReference>
<evidence type="ECO:0000256" key="1">
    <source>
        <dbReference type="ARBA" id="ARBA00010645"/>
    </source>
</evidence>
<dbReference type="SUPFAM" id="SSF54285">
    <property type="entry name" value="MoaD/ThiS"/>
    <property type="match status" value="1"/>
</dbReference>
<gene>
    <name evidence="3" type="ORF">GCM10011352_27040</name>
</gene>
<dbReference type="InterPro" id="IPR005346">
    <property type="entry name" value="RnfH"/>
</dbReference>
<dbReference type="NCBIfam" id="NF002490">
    <property type="entry name" value="PRK01777.1"/>
    <property type="match status" value="1"/>
</dbReference>
<comment type="similarity">
    <text evidence="1 2">Belongs to the UPF0125 (RnfH) family.</text>
</comment>
<dbReference type="EMBL" id="BMIJ01000005">
    <property type="protein sequence ID" value="GGB99441.1"/>
    <property type="molecule type" value="Genomic_DNA"/>
</dbReference>
<dbReference type="InterPro" id="IPR037021">
    <property type="entry name" value="RnfH_sf"/>
</dbReference>
<reference evidence="4" key="1">
    <citation type="journal article" date="2019" name="Int. J. Syst. Evol. Microbiol.">
        <title>The Global Catalogue of Microorganisms (GCM) 10K type strain sequencing project: providing services to taxonomists for standard genome sequencing and annotation.</title>
        <authorList>
            <consortium name="The Broad Institute Genomics Platform"/>
            <consortium name="The Broad Institute Genome Sequencing Center for Infectious Disease"/>
            <person name="Wu L."/>
            <person name="Ma J."/>
        </authorList>
    </citation>
    <scope>NUCLEOTIDE SEQUENCE [LARGE SCALE GENOMIC DNA]</scope>
    <source>
        <strain evidence="4">CGMCC 1.15341</strain>
    </source>
</reference>
<keyword evidence="4" id="KW-1185">Reference proteome</keyword>